<dbReference type="AlphaFoldDB" id="A0A5S6Q873"/>
<feature type="signal peptide" evidence="1">
    <location>
        <begin position="1"/>
        <end position="21"/>
    </location>
</feature>
<dbReference type="WBParaSite" id="TMUE_1000003506.1">
    <property type="protein sequence ID" value="TMUE_1000003506.1"/>
    <property type="gene ID" value="WBGene00294008"/>
</dbReference>
<evidence type="ECO:0000313" key="3">
    <source>
        <dbReference type="WBParaSite" id="TMUE_1000003506.1"/>
    </source>
</evidence>
<organism evidence="2 3">
    <name type="scientific">Trichuris muris</name>
    <name type="common">Mouse whipworm</name>
    <dbReference type="NCBI Taxonomy" id="70415"/>
    <lineage>
        <taxon>Eukaryota</taxon>
        <taxon>Metazoa</taxon>
        <taxon>Ecdysozoa</taxon>
        <taxon>Nematoda</taxon>
        <taxon>Enoplea</taxon>
        <taxon>Dorylaimia</taxon>
        <taxon>Trichinellida</taxon>
        <taxon>Trichuridae</taxon>
        <taxon>Trichuris</taxon>
    </lineage>
</organism>
<dbReference type="Proteomes" id="UP000046395">
    <property type="component" value="Unassembled WGS sequence"/>
</dbReference>
<protein>
    <submittedName>
        <fullName evidence="3">Uncharacterized protein</fullName>
    </submittedName>
</protein>
<keyword evidence="2" id="KW-1185">Reference proteome</keyword>
<proteinExistence type="predicted"/>
<evidence type="ECO:0000256" key="1">
    <source>
        <dbReference type="SAM" id="SignalP"/>
    </source>
</evidence>
<feature type="chain" id="PRO_5024424464" evidence="1">
    <location>
        <begin position="22"/>
        <end position="67"/>
    </location>
</feature>
<sequence>MKIIALLCILALSLSYDFAEAVSGFEKCSNEAAEVYKNVLKNNPGNTRGSMIAYNNYLDSCMGLNKP</sequence>
<evidence type="ECO:0000313" key="2">
    <source>
        <dbReference type="Proteomes" id="UP000046395"/>
    </source>
</evidence>
<accession>A0A5S6Q873</accession>
<name>A0A5S6Q873_TRIMR</name>
<reference evidence="3" key="1">
    <citation type="submission" date="2019-12" db="UniProtKB">
        <authorList>
            <consortium name="WormBaseParasite"/>
        </authorList>
    </citation>
    <scope>IDENTIFICATION</scope>
</reference>
<keyword evidence="1" id="KW-0732">Signal</keyword>